<feature type="transmembrane region" description="Helical" evidence="6">
    <location>
        <begin position="138"/>
        <end position="156"/>
    </location>
</feature>
<feature type="transmembrane region" description="Helical" evidence="6">
    <location>
        <begin position="443"/>
        <end position="466"/>
    </location>
</feature>
<evidence type="ECO:0000256" key="1">
    <source>
        <dbReference type="ARBA" id="ARBA00004141"/>
    </source>
</evidence>
<evidence type="ECO:0000256" key="2">
    <source>
        <dbReference type="ARBA" id="ARBA00022448"/>
    </source>
</evidence>
<evidence type="ECO:0000313" key="9">
    <source>
        <dbReference type="Proteomes" id="UP000054321"/>
    </source>
</evidence>
<feature type="transmembrane region" description="Helical" evidence="6">
    <location>
        <begin position="419"/>
        <end position="437"/>
    </location>
</feature>
<evidence type="ECO:0000313" key="8">
    <source>
        <dbReference type="EMBL" id="KIN08568.1"/>
    </source>
</evidence>
<feature type="transmembrane region" description="Helical" evidence="6">
    <location>
        <begin position="509"/>
        <end position="528"/>
    </location>
</feature>
<reference evidence="9" key="2">
    <citation type="submission" date="2015-01" db="EMBL/GenBank/DDBJ databases">
        <title>Evolutionary Origins and Diversification of the Mycorrhizal Mutualists.</title>
        <authorList>
            <consortium name="DOE Joint Genome Institute"/>
            <consortium name="Mycorrhizal Genomics Consortium"/>
            <person name="Kohler A."/>
            <person name="Kuo A."/>
            <person name="Nagy L.G."/>
            <person name="Floudas D."/>
            <person name="Copeland A."/>
            <person name="Barry K.W."/>
            <person name="Cichocki N."/>
            <person name="Veneault-Fourrey C."/>
            <person name="LaButti K."/>
            <person name="Lindquist E.A."/>
            <person name="Lipzen A."/>
            <person name="Lundell T."/>
            <person name="Morin E."/>
            <person name="Murat C."/>
            <person name="Riley R."/>
            <person name="Ohm R."/>
            <person name="Sun H."/>
            <person name="Tunlid A."/>
            <person name="Henrissat B."/>
            <person name="Grigoriev I.V."/>
            <person name="Hibbett D.S."/>
            <person name="Martin F."/>
        </authorList>
    </citation>
    <scope>NUCLEOTIDE SEQUENCE [LARGE SCALE GENOMIC DNA]</scope>
    <source>
        <strain evidence="9">Zn</strain>
    </source>
</reference>
<dbReference type="Pfam" id="PF07690">
    <property type="entry name" value="MFS_1"/>
    <property type="match status" value="1"/>
</dbReference>
<dbReference type="Proteomes" id="UP000054321">
    <property type="component" value="Unassembled WGS sequence"/>
</dbReference>
<evidence type="ECO:0000256" key="5">
    <source>
        <dbReference type="ARBA" id="ARBA00023136"/>
    </source>
</evidence>
<feature type="transmembrane region" description="Helical" evidence="6">
    <location>
        <begin position="108"/>
        <end position="126"/>
    </location>
</feature>
<protein>
    <recommendedName>
        <fullName evidence="7">Major facilitator superfamily (MFS) profile domain-containing protein</fullName>
    </recommendedName>
</protein>
<dbReference type="InterPro" id="IPR036259">
    <property type="entry name" value="MFS_trans_sf"/>
</dbReference>
<reference evidence="8 9" key="1">
    <citation type="submission" date="2014-04" db="EMBL/GenBank/DDBJ databases">
        <authorList>
            <consortium name="DOE Joint Genome Institute"/>
            <person name="Kuo A."/>
            <person name="Martino E."/>
            <person name="Perotto S."/>
            <person name="Kohler A."/>
            <person name="Nagy L.G."/>
            <person name="Floudas D."/>
            <person name="Copeland A."/>
            <person name="Barry K.W."/>
            <person name="Cichocki N."/>
            <person name="Veneault-Fourrey C."/>
            <person name="LaButti K."/>
            <person name="Lindquist E.A."/>
            <person name="Lipzen A."/>
            <person name="Lundell T."/>
            <person name="Morin E."/>
            <person name="Murat C."/>
            <person name="Sun H."/>
            <person name="Tunlid A."/>
            <person name="Henrissat B."/>
            <person name="Grigoriev I.V."/>
            <person name="Hibbett D.S."/>
            <person name="Martin F."/>
            <person name="Nordberg H.P."/>
            <person name="Cantor M.N."/>
            <person name="Hua S.X."/>
        </authorList>
    </citation>
    <scope>NUCLEOTIDE SEQUENCE [LARGE SCALE GENOMIC DNA]</scope>
    <source>
        <strain evidence="8 9">Zn</strain>
    </source>
</reference>
<comment type="subcellular location">
    <subcellularLocation>
        <location evidence="1">Membrane</location>
        <topology evidence="1">Multi-pass membrane protein</topology>
    </subcellularLocation>
</comment>
<evidence type="ECO:0000256" key="6">
    <source>
        <dbReference type="SAM" id="Phobius"/>
    </source>
</evidence>
<dbReference type="PANTHER" id="PTHR23511">
    <property type="entry name" value="SYNAPTIC VESICLE GLYCOPROTEIN 2"/>
    <property type="match status" value="1"/>
</dbReference>
<evidence type="ECO:0000256" key="4">
    <source>
        <dbReference type="ARBA" id="ARBA00022989"/>
    </source>
</evidence>
<feature type="transmembrane region" description="Helical" evidence="6">
    <location>
        <begin position="192"/>
        <end position="218"/>
    </location>
</feature>
<accession>A0A0C3E2M8</accession>
<dbReference type="OrthoDB" id="288590at2759"/>
<dbReference type="InParanoid" id="A0A0C3E2M8"/>
<organism evidence="8 9">
    <name type="scientific">Oidiodendron maius (strain Zn)</name>
    <dbReference type="NCBI Taxonomy" id="913774"/>
    <lineage>
        <taxon>Eukaryota</taxon>
        <taxon>Fungi</taxon>
        <taxon>Dikarya</taxon>
        <taxon>Ascomycota</taxon>
        <taxon>Pezizomycotina</taxon>
        <taxon>Leotiomycetes</taxon>
        <taxon>Leotiomycetes incertae sedis</taxon>
        <taxon>Myxotrichaceae</taxon>
        <taxon>Oidiodendron</taxon>
    </lineage>
</organism>
<sequence>MPGLEANPEKSGEENGVISPGKVAVDLHSAVEAAERKIQENVKAKVLDKAYAAKSQLVGEAITLIGLTRWQYLMWSVCGFSWIVDNIANYAMAVTFTSVAREWTIPDITMTNIAFSLGGLIGSLFWGPMADIVGRRWAFNLTLFLNGIFILSAGGSNNVVTYGAMFGMTGFASGGNVPVTATMFLEFVPTAGYFLLTILSAWWSVGAVLSAGIAWGFLEKYSCSPDESVVCLGADNMGWRYTLCTLGTIVLVLAIVRFFIFHLPESPYYLLAQGRDADAIAVVKYIAKKSDRPCTVTLEMLQQVDRDFGNDTENDPLYTKTELFLQPFKRLSIKSLRPLFGTPKLALQTSILTWLWAAVGLAYPLYTVFLPLYLSAKNAKLDSSDSIAATYREYCYIAACTIPGPVLAGYAIETKLGRRYALGISALVSGIFLYLSTLAETNAAVVGFNCTTTIVLNFFLAIQYAYTPESFPAPVRGTASGLLSMVSYVCGIAAPVVSNEAGVNTSVPIYVSGGLFLVTGVLMFVLPFDTSKEYTM</sequence>
<dbReference type="GO" id="GO:0022857">
    <property type="term" value="F:transmembrane transporter activity"/>
    <property type="evidence" value="ECO:0007669"/>
    <property type="project" value="InterPro"/>
</dbReference>
<keyword evidence="5 6" id="KW-0472">Membrane</keyword>
<dbReference type="AlphaFoldDB" id="A0A0C3E2M8"/>
<dbReference type="PROSITE" id="PS50850">
    <property type="entry name" value="MFS"/>
    <property type="match status" value="1"/>
</dbReference>
<gene>
    <name evidence="8" type="ORF">OIDMADRAFT_140929</name>
</gene>
<keyword evidence="3 6" id="KW-0812">Transmembrane</keyword>
<dbReference type="PANTHER" id="PTHR23511:SF5">
    <property type="entry name" value="MAJOR FACILITATOR-TYPE TRANSPORTER HXNZ-RELATED"/>
    <property type="match status" value="1"/>
</dbReference>
<evidence type="ECO:0000259" key="7">
    <source>
        <dbReference type="PROSITE" id="PS50850"/>
    </source>
</evidence>
<dbReference type="InterPro" id="IPR020846">
    <property type="entry name" value="MFS_dom"/>
</dbReference>
<dbReference type="GO" id="GO:0016020">
    <property type="term" value="C:membrane"/>
    <property type="evidence" value="ECO:0007669"/>
    <property type="project" value="UniProtKB-SubCell"/>
</dbReference>
<dbReference type="Gene3D" id="1.20.1250.20">
    <property type="entry name" value="MFS general substrate transporter like domains"/>
    <property type="match status" value="1"/>
</dbReference>
<feature type="transmembrane region" description="Helical" evidence="6">
    <location>
        <begin position="394"/>
        <end position="412"/>
    </location>
</feature>
<feature type="transmembrane region" description="Helical" evidence="6">
    <location>
        <begin position="354"/>
        <end position="374"/>
    </location>
</feature>
<feature type="transmembrane region" description="Helical" evidence="6">
    <location>
        <begin position="72"/>
        <end position="96"/>
    </location>
</feature>
<keyword evidence="4 6" id="KW-1133">Transmembrane helix</keyword>
<feature type="domain" description="Major facilitator superfamily (MFS) profile" evidence="7">
    <location>
        <begin position="67"/>
        <end position="531"/>
    </location>
</feature>
<proteinExistence type="predicted"/>
<evidence type="ECO:0000256" key="3">
    <source>
        <dbReference type="ARBA" id="ARBA00022692"/>
    </source>
</evidence>
<dbReference type="EMBL" id="KN832870">
    <property type="protein sequence ID" value="KIN08568.1"/>
    <property type="molecule type" value="Genomic_DNA"/>
</dbReference>
<feature type="transmembrane region" description="Helical" evidence="6">
    <location>
        <begin position="238"/>
        <end position="260"/>
    </location>
</feature>
<dbReference type="InterPro" id="IPR011701">
    <property type="entry name" value="MFS"/>
</dbReference>
<name>A0A0C3E2M8_OIDMZ</name>
<keyword evidence="9" id="KW-1185">Reference proteome</keyword>
<dbReference type="HOGENOM" id="CLU_001265_52_4_1"/>
<keyword evidence="2" id="KW-0813">Transport</keyword>
<feature type="transmembrane region" description="Helical" evidence="6">
    <location>
        <begin position="478"/>
        <end position="497"/>
    </location>
</feature>
<dbReference type="SUPFAM" id="SSF103473">
    <property type="entry name" value="MFS general substrate transporter"/>
    <property type="match status" value="1"/>
</dbReference>